<reference evidence="4 5" key="1">
    <citation type="submission" date="2020-08" db="EMBL/GenBank/DDBJ databases">
        <title>A Genomic Blueprint of the Chicken Gut Microbiome.</title>
        <authorList>
            <person name="Gilroy R."/>
            <person name="Ravi A."/>
            <person name="Getino M."/>
            <person name="Pursley I."/>
            <person name="Horton D.L."/>
            <person name="Alikhan N.-F."/>
            <person name="Baker D."/>
            <person name="Gharbi K."/>
            <person name="Hall N."/>
            <person name="Watson M."/>
            <person name="Adriaenssens E.M."/>
            <person name="Foster-Nyarko E."/>
            <person name="Jarju S."/>
            <person name="Secka A."/>
            <person name="Antonio M."/>
            <person name="Oren A."/>
            <person name="Chaudhuri R."/>
            <person name="La Ragione R.M."/>
            <person name="Hildebrand F."/>
            <person name="Pallen M.J."/>
        </authorList>
    </citation>
    <scope>NUCLEOTIDE SEQUENCE [LARGE SCALE GENOMIC DNA]</scope>
    <source>
        <strain evidence="4 5">Sa2BVA9</strain>
    </source>
</reference>
<accession>A0ABR8STT4</accession>
<name>A0ABR8STT4_9BACL</name>
<dbReference type="PANTHER" id="PTHR42855:SF2">
    <property type="entry name" value="DRUG RESISTANCE ABC TRANSPORTER,ATP-BINDING PROTEIN"/>
    <property type="match status" value="1"/>
</dbReference>
<comment type="caution">
    <text evidence="4">The sequence shown here is derived from an EMBL/GenBank/DDBJ whole genome shotgun (WGS) entry which is preliminary data.</text>
</comment>
<dbReference type="InterPro" id="IPR051309">
    <property type="entry name" value="ABCF_ATPase"/>
</dbReference>
<evidence type="ECO:0000256" key="1">
    <source>
        <dbReference type="ARBA" id="ARBA00022741"/>
    </source>
</evidence>
<protein>
    <submittedName>
        <fullName evidence="4">ABC-F type ribosomal protection protein</fullName>
    </submittedName>
</protein>
<proteinExistence type="predicted"/>
<feature type="domain" description="ABC transporter" evidence="3">
    <location>
        <begin position="5"/>
        <end position="261"/>
    </location>
</feature>
<sequence>MTTLIHMHEISKEWNGKQLFEHVNMEVNEHERIALFGRNGCGKTTLLHILTGSEQASEGTLSIHLEPEEIGFMRQDFKADPVESVQEVAYKESGAWGSLKLKLQKTEADLASGDQDKTSELMEQYGQITEQYEAHGGYAREIELEKMMTHLGIGAELWNRPYVSLSGGQKTRLRLAALLASKPRLLILDEPSNHLDHESLVWLEDWILSYPGTIIFVSHDRTFLDHVATGICELSEDGVRKYPGGYEEYKLQKKRERKEQETKYRKQELAKKALEESIRKYQQWFIKSHNNAGDVTETRAAASYYKARANKNISRYHAKQKQLERLEGERVERPRVGPKVSMELKDGEFEARTFVQLQDVEYRYEGNDKPVIAGATFSVQRGRRLVLRGPNGAGKTTLLKLITGSLTPQKGNVVLHPKTKIGYFSQELEGLQTEMTLLDSLLVNPYMTQTEARTVLGNFLFSRDDAFKKIGDLSMGEKCRAAFIRLYFSGANLLVLDEPTNYLDIDTREVIETALLHYEGSLVFVSHDRTLVRKIANQLIELSGDEQGQLHIYDGSVEEYEDHLDRKNKVPAEREEDNHRMHLQHRLHELLTGSVASNHRNGQPEDVESYYMEESVLYEIRQIRAQLDAYEKK</sequence>
<keyword evidence="5" id="KW-1185">Reference proteome</keyword>
<gene>
    <name evidence="4" type="primary">abc-f</name>
    <name evidence="4" type="ORF">H9647_02210</name>
</gene>
<dbReference type="PROSITE" id="PS00211">
    <property type="entry name" value="ABC_TRANSPORTER_1"/>
    <property type="match status" value="1"/>
</dbReference>
<dbReference type="SMART" id="SM00382">
    <property type="entry name" value="AAA"/>
    <property type="match status" value="2"/>
</dbReference>
<dbReference type="RefSeq" id="WP_191797781.1">
    <property type="nucleotide sequence ID" value="NZ_JACSQL010000001.1"/>
</dbReference>
<evidence type="ECO:0000256" key="2">
    <source>
        <dbReference type="ARBA" id="ARBA00022840"/>
    </source>
</evidence>
<evidence type="ECO:0000259" key="3">
    <source>
        <dbReference type="PROSITE" id="PS50893"/>
    </source>
</evidence>
<dbReference type="CDD" id="cd03221">
    <property type="entry name" value="ABCF_EF-3"/>
    <property type="match status" value="2"/>
</dbReference>
<dbReference type="Pfam" id="PF00005">
    <property type="entry name" value="ABC_tran"/>
    <property type="match status" value="2"/>
</dbReference>
<dbReference type="PANTHER" id="PTHR42855">
    <property type="entry name" value="ABC TRANSPORTER ATP-BINDING SUBUNIT"/>
    <property type="match status" value="1"/>
</dbReference>
<keyword evidence="2" id="KW-0067">ATP-binding</keyword>
<organism evidence="4 5">
    <name type="scientific">Paenibacillus gallinarum</name>
    <dbReference type="NCBI Taxonomy" id="2762232"/>
    <lineage>
        <taxon>Bacteria</taxon>
        <taxon>Bacillati</taxon>
        <taxon>Bacillota</taxon>
        <taxon>Bacilli</taxon>
        <taxon>Bacillales</taxon>
        <taxon>Paenibacillaceae</taxon>
        <taxon>Paenibacillus</taxon>
    </lineage>
</organism>
<keyword evidence="1" id="KW-0547">Nucleotide-binding</keyword>
<evidence type="ECO:0000313" key="5">
    <source>
        <dbReference type="Proteomes" id="UP000608071"/>
    </source>
</evidence>
<evidence type="ECO:0000313" key="4">
    <source>
        <dbReference type="EMBL" id="MBD7966867.1"/>
    </source>
</evidence>
<dbReference type="InterPro" id="IPR003439">
    <property type="entry name" value="ABC_transporter-like_ATP-bd"/>
</dbReference>
<dbReference type="Gene3D" id="3.40.50.300">
    <property type="entry name" value="P-loop containing nucleotide triphosphate hydrolases"/>
    <property type="match status" value="2"/>
</dbReference>
<dbReference type="EMBL" id="JACSQL010000001">
    <property type="protein sequence ID" value="MBD7966867.1"/>
    <property type="molecule type" value="Genomic_DNA"/>
</dbReference>
<dbReference type="PROSITE" id="PS50893">
    <property type="entry name" value="ABC_TRANSPORTER_2"/>
    <property type="match status" value="2"/>
</dbReference>
<feature type="domain" description="ABC transporter" evidence="3">
    <location>
        <begin position="355"/>
        <end position="569"/>
    </location>
</feature>
<dbReference type="InterPro" id="IPR003593">
    <property type="entry name" value="AAA+_ATPase"/>
</dbReference>
<dbReference type="NCBIfam" id="NF000355">
    <property type="entry name" value="ribo_prot_ABC_F"/>
    <property type="match status" value="1"/>
</dbReference>
<dbReference type="InterPro" id="IPR027417">
    <property type="entry name" value="P-loop_NTPase"/>
</dbReference>
<dbReference type="InterPro" id="IPR017871">
    <property type="entry name" value="ABC_transporter-like_CS"/>
</dbReference>
<dbReference type="Proteomes" id="UP000608071">
    <property type="component" value="Unassembled WGS sequence"/>
</dbReference>
<dbReference type="SUPFAM" id="SSF52540">
    <property type="entry name" value="P-loop containing nucleoside triphosphate hydrolases"/>
    <property type="match status" value="2"/>
</dbReference>